<evidence type="ECO:0000313" key="2">
    <source>
        <dbReference type="EMBL" id="GAA0239575.1"/>
    </source>
</evidence>
<dbReference type="InterPro" id="IPR036689">
    <property type="entry name" value="ESAT-6-like_sf"/>
</dbReference>
<keyword evidence="3" id="KW-1185">Reference proteome</keyword>
<dbReference type="SUPFAM" id="SSF140453">
    <property type="entry name" value="EsxAB dimer-like"/>
    <property type="match status" value="1"/>
</dbReference>
<evidence type="ECO:0000256" key="1">
    <source>
        <dbReference type="SAM" id="MobiDB-lite"/>
    </source>
</evidence>
<dbReference type="EMBL" id="BAAAGX010000010">
    <property type="protein sequence ID" value="GAA0239575.1"/>
    <property type="molecule type" value="Genomic_DNA"/>
</dbReference>
<accession>A0ABP3DSF8</accession>
<feature type="compositionally biased region" description="Polar residues" evidence="1">
    <location>
        <begin position="81"/>
        <end position="96"/>
    </location>
</feature>
<name>A0ABP3DSF8_9ACTN</name>
<dbReference type="RefSeq" id="WP_344649046.1">
    <property type="nucleotide sequence ID" value="NZ_BAAAGX010000010.1"/>
</dbReference>
<proteinExistence type="predicted"/>
<gene>
    <name evidence="2" type="ORF">GCM10009539_26080</name>
</gene>
<protein>
    <submittedName>
        <fullName evidence="2">Uncharacterized protein</fullName>
    </submittedName>
</protein>
<comment type="caution">
    <text evidence="2">The sequence shown here is derived from an EMBL/GenBank/DDBJ whole genome shotgun (WGS) entry which is preliminary data.</text>
</comment>
<dbReference type="Proteomes" id="UP001500967">
    <property type="component" value="Unassembled WGS sequence"/>
</dbReference>
<reference evidence="3" key="1">
    <citation type="journal article" date="2019" name="Int. J. Syst. Evol. Microbiol.">
        <title>The Global Catalogue of Microorganisms (GCM) 10K type strain sequencing project: providing services to taxonomists for standard genome sequencing and annotation.</title>
        <authorList>
            <consortium name="The Broad Institute Genomics Platform"/>
            <consortium name="The Broad Institute Genome Sequencing Center for Infectious Disease"/>
            <person name="Wu L."/>
            <person name="Ma J."/>
        </authorList>
    </citation>
    <scope>NUCLEOTIDE SEQUENCE [LARGE SCALE GENOMIC DNA]</scope>
    <source>
        <strain evidence="3">JCM 10425</strain>
    </source>
</reference>
<dbReference type="Gene3D" id="1.10.287.1060">
    <property type="entry name" value="ESAT-6-like"/>
    <property type="match status" value="1"/>
</dbReference>
<organism evidence="2 3">
    <name type="scientific">Cryptosporangium japonicum</name>
    <dbReference type="NCBI Taxonomy" id="80872"/>
    <lineage>
        <taxon>Bacteria</taxon>
        <taxon>Bacillati</taxon>
        <taxon>Actinomycetota</taxon>
        <taxon>Actinomycetes</taxon>
        <taxon>Cryptosporangiales</taxon>
        <taxon>Cryptosporangiaceae</taxon>
        <taxon>Cryptosporangium</taxon>
    </lineage>
</organism>
<feature type="region of interest" description="Disordered" evidence="1">
    <location>
        <begin position="79"/>
        <end position="105"/>
    </location>
</feature>
<sequence>MTQPSFKLDPAHLAKVIDAQQTAYSKITAASTGVQADADIVRQGLQSTSGQNLQTGFLDWTSNFQNIIRALEELKEKVTGVRTTGESTDTDATSTARVPVSGYSI</sequence>
<evidence type="ECO:0000313" key="3">
    <source>
        <dbReference type="Proteomes" id="UP001500967"/>
    </source>
</evidence>